<feature type="transmembrane region" description="Helical" evidence="1">
    <location>
        <begin position="141"/>
        <end position="164"/>
    </location>
</feature>
<reference evidence="2 3" key="1">
    <citation type="journal article" date="2015" name="Nature">
        <title>rRNA introns, odd ribosomes, and small enigmatic genomes across a large radiation of phyla.</title>
        <authorList>
            <person name="Brown C.T."/>
            <person name="Hug L.A."/>
            <person name="Thomas B.C."/>
            <person name="Sharon I."/>
            <person name="Castelle C.J."/>
            <person name="Singh A."/>
            <person name="Wilkins M.J."/>
            <person name="Williams K.H."/>
            <person name="Banfield J.F."/>
        </authorList>
    </citation>
    <scope>NUCLEOTIDE SEQUENCE [LARGE SCALE GENOMIC DNA]</scope>
</reference>
<evidence type="ECO:0000256" key="1">
    <source>
        <dbReference type="SAM" id="Phobius"/>
    </source>
</evidence>
<organism evidence="2 3">
    <name type="scientific">Candidatus Gottesmanbacteria bacterium GW2011_GWC2_39_8</name>
    <dbReference type="NCBI Taxonomy" id="1618450"/>
    <lineage>
        <taxon>Bacteria</taxon>
        <taxon>Candidatus Gottesmaniibacteriota</taxon>
    </lineage>
</organism>
<feature type="transmembrane region" description="Helical" evidence="1">
    <location>
        <begin position="510"/>
        <end position="532"/>
    </location>
</feature>
<keyword evidence="1" id="KW-0812">Transmembrane</keyword>
<evidence type="ECO:0000313" key="2">
    <source>
        <dbReference type="EMBL" id="KKR33144.1"/>
    </source>
</evidence>
<keyword evidence="1" id="KW-0472">Membrane</keyword>
<feature type="transmembrane region" description="Helical" evidence="1">
    <location>
        <begin position="442"/>
        <end position="463"/>
    </location>
</feature>
<proteinExistence type="predicted"/>
<evidence type="ECO:0000313" key="3">
    <source>
        <dbReference type="Proteomes" id="UP000034539"/>
    </source>
</evidence>
<evidence type="ECO:0008006" key="4">
    <source>
        <dbReference type="Google" id="ProtNLM"/>
    </source>
</evidence>
<feature type="transmembrane region" description="Helical" evidence="1">
    <location>
        <begin position="33"/>
        <end position="52"/>
    </location>
</feature>
<gene>
    <name evidence="2" type="ORF">UT63_C0023G0007</name>
</gene>
<feature type="transmembrane region" description="Helical" evidence="1">
    <location>
        <begin position="363"/>
        <end position="381"/>
    </location>
</feature>
<feature type="transmembrane region" description="Helical" evidence="1">
    <location>
        <begin position="117"/>
        <end position="135"/>
    </location>
</feature>
<sequence>MIKKIIYPSYSGLQPEGAAKRIRWVDTETNRSFFSILCCFFILSGMFFFLTLKGLPGNPKSTEIKDILDQPGKPFELSPERGRYAMVMSFIETGNFAMTKTLADAVYPDVGYHNGKYYSYFTPGVSLIAAPFYLIGSAFQMAQVASFSISSIFALFNIYLIYIISKKIFGLPLWAALFGGIIFAFGSNAWSYSTTLYQHHITTFLIYSSIFLTFLMKKNGKWSWIMALYIWAAYGFGAFVDYPNIILMAPAIIYFVLTTFDIKDSEKKITLSIKPMILLTSIIFFFITVIHGVYNQTNFGSWRTLSGSLIGVKSIRENTNLLSPDRKSEINKLQQKKNPVNFFKEDSVPFGLYTLLFSTDRGLFFYSPVFLLSLWGLTLILKNKSPETIVLSTTVGMVLFLYSSWSDPWGGWGFGPRYLIPALPALSIFIVYGLVRVTHQLFAKIIAFALFLFSSAVSLAGALTTNAIPPMVEAIPLHTKYNYFKNIDDLFLDKSSSFIYNLFFSKTFSLFSYFFVIYISLSILAFLILFIFPKINKNDI</sequence>
<accession>A0A0G0PYD3</accession>
<dbReference type="Proteomes" id="UP000034539">
    <property type="component" value="Unassembled WGS sequence"/>
</dbReference>
<comment type="caution">
    <text evidence="2">The sequence shown here is derived from an EMBL/GenBank/DDBJ whole genome shotgun (WGS) entry which is preliminary data.</text>
</comment>
<feature type="transmembrane region" description="Helical" evidence="1">
    <location>
        <begin position="196"/>
        <end position="215"/>
    </location>
</feature>
<feature type="transmembrane region" description="Helical" evidence="1">
    <location>
        <begin position="418"/>
        <end position="435"/>
    </location>
</feature>
<feature type="transmembrane region" description="Helical" evidence="1">
    <location>
        <begin position="388"/>
        <end position="406"/>
    </location>
</feature>
<feature type="transmembrane region" description="Helical" evidence="1">
    <location>
        <begin position="245"/>
        <end position="263"/>
    </location>
</feature>
<keyword evidence="1" id="KW-1133">Transmembrane helix</keyword>
<feature type="transmembrane region" description="Helical" evidence="1">
    <location>
        <begin position="171"/>
        <end position="190"/>
    </location>
</feature>
<feature type="transmembrane region" description="Helical" evidence="1">
    <location>
        <begin position="275"/>
        <end position="294"/>
    </location>
</feature>
<protein>
    <recommendedName>
        <fullName evidence="4">Glycosyltransferase RgtA/B/C/D-like domain-containing protein</fullName>
    </recommendedName>
</protein>
<dbReference type="AlphaFoldDB" id="A0A0G0PYD3"/>
<dbReference type="EMBL" id="LBXN01000023">
    <property type="protein sequence ID" value="KKR33144.1"/>
    <property type="molecule type" value="Genomic_DNA"/>
</dbReference>
<name>A0A0G0PYD3_9BACT</name>